<dbReference type="HOGENOM" id="CLU_2314520_0_0_9"/>
<dbReference type="RefSeq" id="WP_013171013.1">
    <property type="nucleotide sequence ID" value="NC_014219.1"/>
</dbReference>
<accession>D6XV25</accession>
<dbReference type="Proteomes" id="UP000000271">
    <property type="component" value="Chromosome"/>
</dbReference>
<evidence type="ECO:0000313" key="2">
    <source>
        <dbReference type="EMBL" id="ADH97583.1"/>
    </source>
</evidence>
<keyword evidence="1" id="KW-0472">Membrane</keyword>
<name>D6XV25_BACIE</name>
<protein>
    <submittedName>
        <fullName evidence="2">Uncharacterized protein</fullName>
    </submittedName>
</protein>
<dbReference type="AlphaFoldDB" id="D6XV25"/>
<organism evidence="2 3">
    <name type="scientific">Bacillus selenitireducens (strain ATCC 700615 / DSM 15326 / MLS10)</name>
    <dbReference type="NCBI Taxonomy" id="439292"/>
    <lineage>
        <taxon>Bacteria</taxon>
        <taxon>Bacillati</taxon>
        <taxon>Bacillota</taxon>
        <taxon>Bacilli</taxon>
        <taxon>Bacillales</taxon>
        <taxon>Bacillaceae</taxon>
        <taxon>Salisediminibacterium</taxon>
    </lineage>
</organism>
<evidence type="ECO:0000313" key="3">
    <source>
        <dbReference type="Proteomes" id="UP000000271"/>
    </source>
</evidence>
<keyword evidence="3" id="KW-1185">Reference proteome</keyword>
<keyword evidence="1" id="KW-0812">Transmembrane</keyword>
<gene>
    <name evidence="2" type="ordered locus">Bsel_0032</name>
</gene>
<evidence type="ECO:0000256" key="1">
    <source>
        <dbReference type="SAM" id="Phobius"/>
    </source>
</evidence>
<proteinExistence type="predicted"/>
<dbReference type="EMBL" id="CP001791">
    <property type="protein sequence ID" value="ADH97583.1"/>
    <property type="molecule type" value="Genomic_DNA"/>
</dbReference>
<feature type="transmembrane region" description="Helical" evidence="1">
    <location>
        <begin position="46"/>
        <end position="66"/>
    </location>
</feature>
<feature type="transmembrane region" description="Helical" evidence="1">
    <location>
        <begin position="78"/>
        <end position="95"/>
    </location>
</feature>
<reference evidence="2" key="1">
    <citation type="submission" date="2009-10" db="EMBL/GenBank/DDBJ databases">
        <title>Complete sequence of Bacillus selenitireducens MLS10.</title>
        <authorList>
            <consortium name="US DOE Joint Genome Institute"/>
            <person name="Lucas S."/>
            <person name="Copeland A."/>
            <person name="Lapidus A."/>
            <person name="Glavina del Rio T."/>
            <person name="Dalin E."/>
            <person name="Tice H."/>
            <person name="Bruce D."/>
            <person name="Goodwin L."/>
            <person name="Pitluck S."/>
            <person name="Sims D."/>
            <person name="Brettin T."/>
            <person name="Detter J.C."/>
            <person name="Han C."/>
            <person name="Larimer F."/>
            <person name="Land M."/>
            <person name="Hauser L."/>
            <person name="Kyrpides N."/>
            <person name="Ovchinnikova G."/>
            <person name="Stolz J."/>
        </authorList>
    </citation>
    <scope>NUCLEOTIDE SEQUENCE [LARGE SCALE GENOMIC DNA]</scope>
    <source>
        <strain evidence="2">MLS10</strain>
    </source>
</reference>
<dbReference type="KEGG" id="bse:Bsel_0032"/>
<sequence>MSMYPYLLVFILLTGYAIFFAPGAGGGTDAIFQALIRGEFDAVDPLVTAVFSSLGVYPFLFLMILTRIDTYRIPAWPFALFSFGLGAFAVLPGTLSCFA</sequence>
<dbReference type="OrthoDB" id="482433at2"/>
<keyword evidence="1" id="KW-1133">Transmembrane helix</keyword>
<dbReference type="STRING" id="439292.Bsel_0032"/>